<organism evidence="2 3">
    <name type="scientific">Clanis bilineata nucleopolyhedrovirus</name>
    <dbReference type="NCBI Taxonomy" id="1307957"/>
    <lineage>
        <taxon>Viruses</taxon>
        <taxon>Viruses incertae sedis</taxon>
        <taxon>Naldaviricetes</taxon>
        <taxon>Lefavirales</taxon>
        <taxon>Baculoviridae</taxon>
        <taxon>Alphabaculovirus</taxon>
        <taxon>Alphabaculovirus clabilineatae</taxon>
    </lineage>
</organism>
<reference evidence="2 3" key="1">
    <citation type="journal article" date="2009" name="BMC Genomics">
        <title>Genomic sequence, organization and characteristics of a new nucleopolyhedrovirus isolated from Clanis bilineata larva.</title>
        <authorList>
            <person name="Zhu S.Y."/>
            <person name="Yi J.P."/>
            <person name="Shen W.D."/>
            <person name="Wang L.Q."/>
            <person name="He H.G."/>
            <person name="Wang Y."/>
            <person name="Li B."/>
            <person name="Wang W.B."/>
        </authorList>
    </citation>
    <scope>NUCLEOTIDE SEQUENCE [LARGE SCALE GENOMIC DNA]</scope>
    <source>
        <strain evidence="2">DZ1</strain>
    </source>
</reference>
<keyword evidence="3" id="KW-1185">Reference proteome</keyword>
<dbReference type="GeneID" id="5141890"/>
<feature type="coiled-coil region" evidence="1">
    <location>
        <begin position="92"/>
        <end position="119"/>
    </location>
</feature>
<dbReference type="Proteomes" id="UP000214353">
    <property type="component" value="Segment"/>
</dbReference>
<evidence type="ECO:0000313" key="2">
    <source>
        <dbReference type="EMBL" id="ABF47466.1"/>
    </source>
</evidence>
<dbReference type="OrthoDB" id="12495at10239"/>
<dbReference type="KEGG" id="vg:5141890"/>
<dbReference type="RefSeq" id="YP_717664.1">
    <property type="nucleotide sequence ID" value="NC_008293.1"/>
</dbReference>
<proteinExistence type="predicted"/>
<accession>Q0N3X7</accession>
<evidence type="ECO:0000313" key="3">
    <source>
        <dbReference type="Proteomes" id="UP000214353"/>
    </source>
</evidence>
<dbReference type="EMBL" id="DQ504428">
    <property type="protein sequence ID" value="ABF47466.1"/>
    <property type="molecule type" value="Genomic_DNA"/>
</dbReference>
<name>Q0N3X7_9ABAC</name>
<evidence type="ECO:0000256" key="1">
    <source>
        <dbReference type="SAM" id="Coils"/>
    </source>
</evidence>
<protein>
    <submittedName>
        <fullName evidence="2">Chch142-like protein</fullName>
    </submittedName>
</protein>
<keyword evidence="1" id="KW-0175">Coiled coil</keyword>
<sequence>MWWVVTVNCGDAAFINAHRRFHAALSYSNCNSNIMSTLRNKSLIKSMQQQTEPEFHTVSVENLKKITRAVLLLKQSNLRLNKMLKHMSMEYEEKYKAKIQRLRADIAKKNRKITRLRNKIQQFICIMRHQNEFVFRTKPPTGNEIDESPGMVIIYKPSIDPKVDKSVCLSVAKAKYKNFMLVNNMNTIMFQRTHEADCFELDIRQMFSC</sequence>